<sequence>MSAKSAIQVCIKVRPCEQGKTTLWQVKDNRAIQIIDGQAEPCIFDYVFDQESNNQIVFDCMAKHIIEACMKGFNGTIFAYGQTSSGKTYTMMGDDQNPGVMVLAAKEIFKQIARHSDRDFLLRVGYIEIYNEKIYDLLNKKNQDLKIHESNGMVHVNCEECIITSEEDLLQFLCMGNKERTVGETNMNERSSRSHAIFRIIIESRKTDRNDDDAVIQSLLNLVDLAGSERADQTGARGARLKEGGHINKSLHFLSNVIKSLAENEENKYVSFRDSKLTRILQASLGGNAFTSIICSIKPSILEESQSTLNFAMRAKKIRLKPQMNEIVSDATMMKRLEREIKELKDRLAEEQRRNESQIKVRLLEQRIKTDTLKIISSNTLADNRNKNRRRTWCPATWTGNDGSSTNSTNAISSNGHQKLSGLPKPIFSPSTSHLCHRSGRNAPQTINIMKSLEVTEEEFQPSAGFNFGDAPDSMLKSRILPPLSLTPLVSHSGEQSKKLIERDLVELATFEDLEHNIGTEWEELNQKFTVAAAQVDELQSERVDLVKRCEDLQAELDALSKSKQTADKKIEQYEEKLKTLTQTVDRLEMENRAAVDLEFQFENHKSKSKLRENELLSVLSEKADTIETLEKTLKELSKDVLRNSKEDHMRSVCPEIEISCERICDKCADLERMLEDFKKTTPNGDAAQSIDSERELLRTEIASTRAQLESVQSAYRQMTTDVAEKSELCERLSRDVISAEEAKTVLQEKYDDLEIAQQQHDQIILRMQAEYDAIQAKYQKLQQDYELLEQTTAATEDQHRKLLSQNECLQNEISTLKESFEEVQQTLLQTENADDCEKAVILQQLKAHNDELVDNLAQLESKYMEMQREYEDLSNQLVESMQEGDSLREKCNTLQAEVQKQQMATKNADEKDQRIEQLLAHIGQLESEVAEKSTLIDAMEGTINEMREQMTNLESALLEKSVIVNKVEDYQRQIESLEKQQSAMTIVCEELQEKIKENTINESQLMSTSAQTLMCGEERQNEDVAFNLSDLNAEVNGLQAQIQLKDDLIEKIQSELHELNERCISMEVMQVELQANARQNEQLIERQAAKLTEDANRIDKLQESKAQLLERSIKAEETVEALKLRLAQTSELECSKEEYEKRVTDMQIALDNAQKELKLMEKQNKDHLNNVQLEYLQKIELSECEYRENLRKYNIEWEEGKDRYESTLQNLQKQLESTEERCSKLCAESESELLSVKTSNKLEVDQLIKEKQDLEELVKQMQVKLSSKEQDEEKERAFVTSSNNNVQQLHEKYESQIHEYERLKTEHELNLEKLQLEKSTLQRSVDESQLTIERLNNDLATEQNERQQASIAEQLRVELEAKAVEKAEFVDKIEALNTKIEDLSTELKQATVKALDMEKLLLDHEQIKSQLCQTNDLNVKLAEKVENLESELSLANNELTTRKAEVEKLHLDLQRGCSEQSSLMNKLQDLEENILQQAQQFERKLIELESSKSELQLKLDSLLSQKLEAESTSNQLTVKFKNMLNMQDLLQKERAHSALLQESNTRLQVGKGQIEEAKVRVEEDKARLEKDKSRLEEEKTRLEEGVAQLQAYKDQLLEANYQLQSKLMSRDANCDALQNQLKHLEDRLQENKSEFQAKLHEIEASNEPMKEALKQQKIAFNHLENCLRENDAQLQSKLEAKEANCIALQNQLQQQIRSSTNLESRLQETITQLQTRLKDMETSCDATKDGSKQQEDRLAAAVAEHNKNVSELRLQNEILQREVDKLRSSLKSNKNNFDEERMRLGGTISSLLEDKRGLEEKLCTTNEILKKLESDLRTKSNDSSISCDSNTSSPSLAARKSLDRDANQPRKSLSIESEVRRNRRISTHDERRRQSYWNDFRHVACMTDPVDINCNCAELNQKLQDCQRDLFIKESMVTALNIELKNHPLKEETATLKKRLLDEQAKAREEIKRIKQKNADLMSKISVYSASAAITASSRTSANLTSVETQTESDVETDLKKMTDKLQDSIQLCRHRYNKIKDLENRLRQNENNDTSNISSQTAGQINALKSQLEAQRKEISMLTNKYEFAKRAFKMRRDELNELRQVAGNDAVASSK</sequence>
<evidence type="ECO:0000256" key="1">
    <source>
        <dbReference type="ARBA" id="ARBA00004245"/>
    </source>
</evidence>
<dbReference type="PANTHER" id="PTHR47968:SF75">
    <property type="entry name" value="CENTROMERE-ASSOCIATED PROTEIN E"/>
    <property type="match status" value="1"/>
</dbReference>
<dbReference type="OrthoDB" id="21525at2759"/>
<dbReference type="InterPro" id="IPR001752">
    <property type="entry name" value="Kinesin_motor_dom"/>
</dbReference>
<keyword evidence="11" id="KW-1185">Reference proteome</keyword>
<feature type="coiled-coil region" evidence="8">
    <location>
        <begin position="536"/>
        <end position="995"/>
    </location>
</feature>
<gene>
    <name evidence="12" type="primary">LOC111592652</name>
</gene>
<organism evidence="11 12">
    <name type="scientific">Drosophila hydei</name>
    <name type="common">Fruit fly</name>
    <dbReference type="NCBI Taxonomy" id="7224"/>
    <lineage>
        <taxon>Eukaryota</taxon>
        <taxon>Metazoa</taxon>
        <taxon>Ecdysozoa</taxon>
        <taxon>Arthropoda</taxon>
        <taxon>Hexapoda</taxon>
        <taxon>Insecta</taxon>
        <taxon>Pterygota</taxon>
        <taxon>Neoptera</taxon>
        <taxon>Endopterygota</taxon>
        <taxon>Diptera</taxon>
        <taxon>Brachycera</taxon>
        <taxon>Muscomorpha</taxon>
        <taxon>Ephydroidea</taxon>
        <taxon>Drosophilidae</taxon>
        <taxon>Drosophila</taxon>
    </lineage>
</organism>
<feature type="binding site" evidence="7">
    <location>
        <begin position="81"/>
        <end position="88"/>
    </location>
    <ligand>
        <name>ATP</name>
        <dbReference type="ChEBI" id="CHEBI:30616"/>
    </ligand>
</feature>
<feature type="coiled-coil region" evidence="8">
    <location>
        <begin position="1938"/>
        <end position="1965"/>
    </location>
</feature>
<feature type="region of interest" description="Disordered" evidence="9">
    <location>
        <begin position="394"/>
        <end position="419"/>
    </location>
</feature>
<feature type="coiled-coil region" evidence="8">
    <location>
        <begin position="1672"/>
        <end position="1777"/>
    </location>
</feature>
<feature type="compositionally biased region" description="Low complexity" evidence="9">
    <location>
        <begin position="1822"/>
        <end position="1836"/>
    </location>
</feature>
<dbReference type="SUPFAM" id="SSF52540">
    <property type="entry name" value="P-loop containing nucleoside triphosphate hydrolases"/>
    <property type="match status" value="1"/>
</dbReference>
<dbReference type="RefSeq" id="XP_023160768.2">
    <property type="nucleotide sequence ID" value="XM_023305000.2"/>
</dbReference>
<evidence type="ECO:0000256" key="3">
    <source>
        <dbReference type="ARBA" id="ARBA00022840"/>
    </source>
</evidence>
<dbReference type="InterPro" id="IPR036961">
    <property type="entry name" value="Kinesin_motor_dom_sf"/>
</dbReference>
<evidence type="ECO:0000256" key="4">
    <source>
        <dbReference type="ARBA" id="ARBA00023054"/>
    </source>
</evidence>
<keyword evidence="4 8" id="KW-0175">Coiled coil</keyword>
<evidence type="ECO:0000256" key="2">
    <source>
        <dbReference type="ARBA" id="ARBA00022741"/>
    </source>
</evidence>
<evidence type="ECO:0000256" key="6">
    <source>
        <dbReference type="ARBA" id="ARBA00023212"/>
    </source>
</evidence>
<keyword evidence="5 7" id="KW-0505">Motor protein</keyword>
<feature type="compositionally biased region" description="Low complexity" evidence="9">
    <location>
        <begin position="404"/>
        <end position="415"/>
    </location>
</feature>
<feature type="domain" description="Kinesin motor" evidence="10">
    <location>
        <begin position="6"/>
        <end position="318"/>
    </location>
</feature>
<protein>
    <submittedName>
        <fullName evidence="12">Kinesin-like protein KIN-7I</fullName>
    </submittedName>
</protein>
<keyword evidence="3 7" id="KW-0067">ATP-binding</keyword>
<dbReference type="PANTHER" id="PTHR47968">
    <property type="entry name" value="CENTROMERE PROTEIN E"/>
    <property type="match status" value="1"/>
</dbReference>
<dbReference type="FunFam" id="3.40.850.10:FF:000093">
    <property type="entry name" value="CENP-meta, isoform C"/>
    <property type="match status" value="1"/>
</dbReference>
<dbReference type="Pfam" id="PF00225">
    <property type="entry name" value="Kinesin"/>
    <property type="match status" value="1"/>
</dbReference>
<feature type="coiled-coil region" evidence="8">
    <location>
        <begin position="1195"/>
        <end position="1513"/>
    </location>
</feature>
<comment type="subcellular location">
    <subcellularLocation>
        <location evidence="1">Cytoplasm</location>
        <location evidence="1">Cytoskeleton</location>
    </subcellularLocation>
</comment>
<accession>A0A6J1L2Z9</accession>
<keyword evidence="2 7" id="KW-0547">Nucleotide-binding</keyword>
<feature type="coiled-coil region" evidence="8">
    <location>
        <begin position="327"/>
        <end position="361"/>
    </location>
</feature>
<dbReference type="Gene3D" id="3.40.850.10">
    <property type="entry name" value="Kinesin motor domain"/>
    <property type="match status" value="1"/>
</dbReference>
<feature type="coiled-coil region" evidence="8">
    <location>
        <begin position="1029"/>
        <end position="1171"/>
    </location>
</feature>
<keyword evidence="6" id="KW-0206">Cytoskeleton</keyword>
<comment type="similarity">
    <text evidence="7">Belongs to the TRAFAC class myosin-kinesin ATPase superfamily. Kinesin family.</text>
</comment>
<evidence type="ECO:0000313" key="12">
    <source>
        <dbReference type="RefSeq" id="XP_023160768.2"/>
    </source>
</evidence>
<feature type="coiled-coil region" evidence="8">
    <location>
        <begin position="2014"/>
        <end position="2074"/>
    </location>
</feature>
<proteinExistence type="inferred from homology"/>
<dbReference type="GO" id="GO:0008017">
    <property type="term" value="F:microtubule binding"/>
    <property type="evidence" value="ECO:0007669"/>
    <property type="project" value="InterPro"/>
</dbReference>
<feature type="region of interest" description="Disordered" evidence="9">
    <location>
        <begin position="1820"/>
        <end position="1872"/>
    </location>
</feature>
<feature type="coiled-coil region" evidence="8">
    <location>
        <begin position="1552"/>
        <end position="1646"/>
    </location>
</feature>
<dbReference type="InterPro" id="IPR027417">
    <property type="entry name" value="P-loop_NTPase"/>
</dbReference>
<evidence type="ECO:0000313" key="11">
    <source>
        <dbReference type="Proteomes" id="UP000504633"/>
    </source>
</evidence>
<name>A0A6J1L2Z9_DROHY</name>
<dbReference type="GeneID" id="111592652"/>
<dbReference type="Gene3D" id="1.10.287.1490">
    <property type="match status" value="1"/>
</dbReference>
<dbReference type="GO" id="GO:0005524">
    <property type="term" value="F:ATP binding"/>
    <property type="evidence" value="ECO:0007669"/>
    <property type="project" value="UniProtKB-UniRule"/>
</dbReference>
<dbReference type="GO" id="GO:0005874">
    <property type="term" value="C:microtubule"/>
    <property type="evidence" value="ECO:0007669"/>
    <property type="project" value="TreeGrafter"/>
</dbReference>
<reference evidence="12" key="1">
    <citation type="submission" date="2025-08" db="UniProtKB">
        <authorList>
            <consortium name="RefSeq"/>
        </authorList>
    </citation>
    <scope>IDENTIFICATION</scope>
    <source>
        <strain evidence="12">15085-1641.00</strain>
        <tissue evidence="12">Whole body</tissue>
    </source>
</reference>
<dbReference type="GO" id="GO:0007018">
    <property type="term" value="P:microtubule-based movement"/>
    <property type="evidence" value="ECO:0007669"/>
    <property type="project" value="InterPro"/>
</dbReference>
<dbReference type="OMA" id="ENECFSA"/>
<evidence type="ECO:0000256" key="5">
    <source>
        <dbReference type="ARBA" id="ARBA00023175"/>
    </source>
</evidence>
<dbReference type="KEGG" id="dhe:111592652"/>
<evidence type="ECO:0000256" key="7">
    <source>
        <dbReference type="PROSITE-ProRule" id="PRU00283"/>
    </source>
</evidence>
<dbReference type="SMART" id="SM00129">
    <property type="entry name" value="KISc"/>
    <property type="match status" value="1"/>
</dbReference>
<evidence type="ECO:0000256" key="9">
    <source>
        <dbReference type="SAM" id="MobiDB-lite"/>
    </source>
</evidence>
<dbReference type="InterPro" id="IPR027640">
    <property type="entry name" value="Kinesin-like_fam"/>
</dbReference>
<dbReference type="GO" id="GO:0000278">
    <property type="term" value="P:mitotic cell cycle"/>
    <property type="evidence" value="ECO:0007669"/>
    <property type="project" value="TreeGrafter"/>
</dbReference>
<keyword evidence="6" id="KW-0963">Cytoplasm</keyword>
<dbReference type="PROSITE" id="PS50067">
    <property type="entry name" value="KINESIN_MOTOR_2"/>
    <property type="match status" value="1"/>
</dbReference>
<evidence type="ECO:0000259" key="10">
    <source>
        <dbReference type="PROSITE" id="PS50067"/>
    </source>
</evidence>
<dbReference type="PRINTS" id="PR00380">
    <property type="entry name" value="KINESINHEAVY"/>
</dbReference>
<evidence type="ECO:0000256" key="8">
    <source>
        <dbReference type="SAM" id="Coils"/>
    </source>
</evidence>
<dbReference type="GO" id="GO:0003777">
    <property type="term" value="F:microtubule motor activity"/>
    <property type="evidence" value="ECO:0007669"/>
    <property type="project" value="InterPro"/>
</dbReference>
<dbReference type="Proteomes" id="UP000504633">
    <property type="component" value="Unplaced"/>
</dbReference>